<dbReference type="GO" id="GO:0004553">
    <property type="term" value="F:hydrolase activity, hydrolyzing O-glycosyl compounds"/>
    <property type="evidence" value="ECO:0007669"/>
    <property type="project" value="InterPro"/>
</dbReference>
<dbReference type="eggNOG" id="COG3507">
    <property type="taxonomic scope" value="Bacteria"/>
</dbReference>
<dbReference type="InterPro" id="IPR051795">
    <property type="entry name" value="Glycosyl_Hydrlase_43"/>
</dbReference>
<protein>
    <submittedName>
        <fullName evidence="8">Beta-xylosidase</fullName>
    </submittedName>
</protein>
<dbReference type="Gene3D" id="2.115.10.20">
    <property type="entry name" value="Glycosyl hydrolase domain, family 43"/>
    <property type="match status" value="1"/>
</dbReference>
<proteinExistence type="inferred from homology"/>
<dbReference type="STRING" id="189425.PGRAT_23575"/>
<dbReference type="CDD" id="cd09000">
    <property type="entry name" value="GH43_SXA-like"/>
    <property type="match status" value="1"/>
</dbReference>
<dbReference type="PANTHER" id="PTHR42812:SF12">
    <property type="entry name" value="BETA-XYLOSIDASE-RELATED"/>
    <property type="match status" value="1"/>
</dbReference>
<dbReference type="Proteomes" id="UP000029500">
    <property type="component" value="Chromosome"/>
</dbReference>
<feature type="site" description="Important for catalytic activity, responsible for pKa modulation of the active site Glu and correct orientation of both the proton donor and substrate" evidence="5">
    <location>
        <position position="126"/>
    </location>
</feature>
<dbReference type="GO" id="GO:0005975">
    <property type="term" value="P:carbohydrate metabolic process"/>
    <property type="evidence" value="ECO:0007669"/>
    <property type="project" value="InterPro"/>
</dbReference>
<dbReference type="SUPFAM" id="SSF75005">
    <property type="entry name" value="Arabinanase/levansucrase/invertase"/>
    <property type="match status" value="1"/>
</dbReference>
<evidence type="ECO:0000256" key="1">
    <source>
        <dbReference type="ARBA" id="ARBA00009865"/>
    </source>
</evidence>
<dbReference type="RefSeq" id="WP_025705889.1">
    <property type="nucleotide sequence ID" value="NZ_CP009287.1"/>
</dbReference>
<dbReference type="Pfam" id="PF17851">
    <property type="entry name" value="GH43_C2"/>
    <property type="match status" value="1"/>
</dbReference>
<keyword evidence="2 6" id="KW-0378">Hydrolase</keyword>
<name>A0A089NML2_9BACL</name>
<dbReference type="InterPro" id="IPR006710">
    <property type="entry name" value="Glyco_hydro_43"/>
</dbReference>
<dbReference type="HOGENOM" id="CLU_016508_2_1_9"/>
<feature type="domain" description="Beta-xylosidase C-terminal Concanavalin A-like" evidence="7">
    <location>
        <begin position="322"/>
        <end position="520"/>
    </location>
</feature>
<evidence type="ECO:0000256" key="5">
    <source>
        <dbReference type="PIRSR" id="PIRSR606710-2"/>
    </source>
</evidence>
<evidence type="ECO:0000313" key="9">
    <source>
        <dbReference type="Proteomes" id="UP000029500"/>
    </source>
</evidence>
<dbReference type="AlphaFoldDB" id="A0A089NML2"/>
<dbReference type="OrthoDB" id="9801455at2"/>
<evidence type="ECO:0000313" key="8">
    <source>
        <dbReference type="EMBL" id="AIQ70289.1"/>
    </source>
</evidence>
<dbReference type="KEGG" id="pgm:PGRAT_23575"/>
<evidence type="ECO:0000256" key="4">
    <source>
        <dbReference type="PIRSR" id="PIRSR606710-1"/>
    </source>
</evidence>
<reference evidence="8 9" key="1">
    <citation type="submission" date="2014-08" db="EMBL/GenBank/DDBJ databases">
        <title>Comparative genomics of the Paenibacillus odorifer group.</title>
        <authorList>
            <person name="den Bakker H.C."/>
            <person name="Tsai Y.-C."/>
            <person name="Martin N."/>
            <person name="Korlach J."/>
            <person name="Wiedmann M."/>
        </authorList>
    </citation>
    <scope>NUCLEOTIDE SEQUENCE [LARGE SCALE GENOMIC DNA]</scope>
    <source>
        <strain evidence="8 9">DSM 15220</strain>
    </source>
</reference>
<evidence type="ECO:0000256" key="3">
    <source>
        <dbReference type="ARBA" id="ARBA00023295"/>
    </source>
</evidence>
<gene>
    <name evidence="8" type="ORF">PGRAT_23575</name>
</gene>
<evidence type="ECO:0000256" key="6">
    <source>
        <dbReference type="RuleBase" id="RU361187"/>
    </source>
</evidence>
<dbReference type="EMBL" id="CP009287">
    <property type="protein sequence ID" value="AIQ70289.1"/>
    <property type="molecule type" value="Genomic_DNA"/>
</dbReference>
<dbReference type="PANTHER" id="PTHR42812">
    <property type="entry name" value="BETA-XYLOSIDASE"/>
    <property type="match status" value="1"/>
</dbReference>
<evidence type="ECO:0000259" key="7">
    <source>
        <dbReference type="Pfam" id="PF17851"/>
    </source>
</evidence>
<evidence type="ECO:0000256" key="2">
    <source>
        <dbReference type="ARBA" id="ARBA00022801"/>
    </source>
</evidence>
<accession>A0A089NML2</accession>
<feature type="active site" description="Proton acceptor" evidence="4">
    <location>
        <position position="13"/>
    </location>
</feature>
<keyword evidence="3 6" id="KW-0326">Glycosidase</keyword>
<organism evidence="8 9">
    <name type="scientific">Paenibacillus graminis</name>
    <dbReference type="NCBI Taxonomy" id="189425"/>
    <lineage>
        <taxon>Bacteria</taxon>
        <taxon>Bacillati</taxon>
        <taxon>Bacillota</taxon>
        <taxon>Bacilli</taxon>
        <taxon>Bacillales</taxon>
        <taxon>Paenibacillaceae</taxon>
        <taxon>Paenibacillus</taxon>
    </lineage>
</organism>
<keyword evidence="9" id="KW-1185">Reference proteome</keyword>
<sequence>MIENPILTGFNPDPSIVRVDEDYYIATSTFEWFPGVQIHHSRDLKHWRLLTHVLTEESQINMVGDPDSCGIWAPCLTYDNGLFYLIYTDVKSRLGVFKDTHNYLVTSPSIEGPWSDPVYLNSSGFDPSLFHDEDGRKWLVNMLWDHRTKHNSFGGIVLQEYSVQQRKLIGERKNIFLGTPIKSTEAPHLYKRNGYYYLLTAEGGTGYEHAATMARSKSILGPYEIDPQNPILTSSKRKELYLQKAGHGCIVETQAGEWAMVHLVGRPVADDFCILGRETAIQKMEWNEEGWLRIKGGDNAPNHRIQEFSLPEHTFPAEPDIDHFISSKLGIHWNTLRLPAEETWLTLTERPGYLRLRGRESFNSKHRQSLVARRQQGMNCEAETMLEFQPDHFQQMAGMVLYYDTQDYVYLRVSRDELLGKCLGIVRTVNGKWEEFSDSEISIEQAESCKLKFVIVGRNACCYYAINGGEWTPIGPKLDILHLSDEGGDFIRFTGNFIGLCVQDLSGTGKHADFDYFRYTEQSINPVGL</sequence>
<dbReference type="SUPFAM" id="SSF49899">
    <property type="entry name" value="Concanavalin A-like lectins/glucanases"/>
    <property type="match status" value="1"/>
</dbReference>
<comment type="similarity">
    <text evidence="1 6">Belongs to the glycosyl hydrolase 43 family.</text>
</comment>
<dbReference type="InterPro" id="IPR023296">
    <property type="entry name" value="Glyco_hydro_beta-prop_sf"/>
</dbReference>
<dbReference type="Gene3D" id="2.60.120.200">
    <property type="match status" value="1"/>
</dbReference>
<dbReference type="Pfam" id="PF04616">
    <property type="entry name" value="Glyco_hydro_43"/>
    <property type="match status" value="1"/>
</dbReference>
<dbReference type="InterPro" id="IPR041542">
    <property type="entry name" value="GH43_C2"/>
</dbReference>
<dbReference type="InterPro" id="IPR013320">
    <property type="entry name" value="ConA-like_dom_sf"/>
</dbReference>
<feature type="active site" description="Proton donor" evidence="4">
    <location>
        <position position="185"/>
    </location>
</feature>